<feature type="domain" description="EamA" evidence="3">
    <location>
        <begin position="6"/>
        <end position="112"/>
    </location>
</feature>
<dbReference type="Proteomes" id="UP000184114">
    <property type="component" value="Unassembled WGS sequence"/>
</dbReference>
<evidence type="ECO:0000259" key="3">
    <source>
        <dbReference type="Pfam" id="PF00892"/>
    </source>
</evidence>
<keyword evidence="5" id="KW-1185">Reference proteome</keyword>
<feature type="transmembrane region" description="Helical" evidence="2">
    <location>
        <begin position="152"/>
        <end position="173"/>
    </location>
</feature>
<evidence type="ECO:0000256" key="1">
    <source>
        <dbReference type="ARBA" id="ARBA00007362"/>
    </source>
</evidence>
<dbReference type="SUPFAM" id="SSF103481">
    <property type="entry name" value="Multidrug resistance efflux transporter EmrE"/>
    <property type="match status" value="2"/>
</dbReference>
<dbReference type="EMBL" id="FQTY01000004">
    <property type="protein sequence ID" value="SHE64615.1"/>
    <property type="molecule type" value="Genomic_DNA"/>
</dbReference>
<protein>
    <submittedName>
        <fullName evidence="4">Permease of the drug/metabolite transporter (DMT) superfamily</fullName>
    </submittedName>
</protein>
<accession>A0A1M4V6M6</accession>
<feature type="transmembrane region" description="Helical" evidence="2">
    <location>
        <begin position="98"/>
        <end position="116"/>
    </location>
</feature>
<evidence type="ECO:0000313" key="4">
    <source>
        <dbReference type="EMBL" id="SHE64615.1"/>
    </source>
</evidence>
<feature type="domain" description="EamA" evidence="3">
    <location>
        <begin position="121"/>
        <end position="251"/>
    </location>
</feature>
<feature type="transmembrane region" description="Helical" evidence="2">
    <location>
        <begin position="209"/>
        <end position="229"/>
    </location>
</feature>
<keyword evidence="2" id="KW-0812">Transmembrane</keyword>
<feature type="transmembrane region" description="Helical" evidence="2">
    <location>
        <begin position="70"/>
        <end position="89"/>
    </location>
</feature>
<comment type="similarity">
    <text evidence="1">Belongs to the EamA transporter family.</text>
</comment>
<evidence type="ECO:0000256" key="2">
    <source>
        <dbReference type="SAM" id="Phobius"/>
    </source>
</evidence>
<feature type="transmembrane region" description="Helical" evidence="2">
    <location>
        <begin position="235"/>
        <end position="254"/>
    </location>
</feature>
<reference evidence="5" key="1">
    <citation type="submission" date="2016-11" db="EMBL/GenBank/DDBJ databases">
        <authorList>
            <person name="Varghese N."/>
            <person name="Submissions S."/>
        </authorList>
    </citation>
    <scope>NUCLEOTIDE SEQUENCE [LARGE SCALE GENOMIC DNA]</scope>
    <source>
        <strain evidence="5">DSM 18095</strain>
    </source>
</reference>
<evidence type="ECO:0000313" key="5">
    <source>
        <dbReference type="Proteomes" id="UP000184114"/>
    </source>
</evidence>
<proteinExistence type="inferred from homology"/>
<feature type="transmembrane region" description="Helical" evidence="2">
    <location>
        <begin position="15"/>
        <end position="32"/>
    </location>
</feature>
<dbReference type="PANTHER" id="PTHR22911">
    <property type="entry name" value="ACYL-MALONYL CONDENSING ENZYME-RELATED"/>
    <property type="match status" value="1"/>
</dbReference>
<organism evidence="4 5">
    <name type="scientific">Tissierella praeacuta DSM 18095</name>
    <dbReference type="NCBI Taxonomy" id="1123404"/>
    <lineage>
        <taxon>Bacteria</taxon>
        <taxon>Bacillati</taxon>
        <taxon>Bacillota</taxon>
        <taxon>Tissierellia</taxon>
        <taxon>Tissierellales</taxon>
        <taxon>Tissierellaceae</taxon>
        <taxon>Tissierella</taxon>
    </lineage>
</organism>
<dbReference type="GO" id="GO:0016020">
    <property type="term" value="C:membrane"/>
    <property type="evidence" value="ECO:0007669"/>
    <property type="project" value="InterPro"/>
</dbReference>
<feature type="transmembrane region" description="Helical" evidence="2">
    <location>
        <begin position="44"/>
        <end position="64"/>
    </location>
</feature>
<keyword evidence="2" id="KW-0472">Membrane</keyword>
<sequence length="262" mass="28942">MVTMNSSMSGMVNSFSRFLLGTIVMFIYIVITKKSFKPNRFKHIFIRSAFNSISIMLFSLGFQYTTITNANMLQMTYPVFVLILAPIIYKDKIKKSSYLYLGTIMLGCYLVAFPDFSSVNIGDVYSILSSIAAAISILSLKEAGKYDESHIIIFYVMLLATIINLPFVIKDLAMPDTKVLLDIILSAVTGVLGQVFITMGYKYVDNATGAIVSASRILIAAILGIVLFSDPLNSRVVFGGIVIILALIGISGYFDRYKKTNV</sequence>
<gene>
    <name evidence="4" type="ORF">SAMN02745784_01376</name>
</gene>
<dbReference type="InterPro" id="IPR037185">
    <property type="entry name" value="EmrE-like"/>
</dbReference>
<dbReference type="Pfam" id="PF00892">
    <property type="entry name" value="EamA"/>
    <property type="match status" value="2"/>
</dbReference>
<dbReference type="InterPro" id="IPR000620">
    <property type="entry name" value="EamA_dom"/>
</dbReference>
<dbReference type="PANTHER" id="PTHR22911:SF79">
    <property type="entry name" value="MOBA-LIKE NTP TRANSFERASE DOMAIN-CONTAINING PROTEIN"/>
    <property type="match status" value="1"/>
</dbReference>
<feature type="transmembrane region" description="Helical" evidence="2">
    <location>
        <begin position="122"/>
        <end position="140"/>
    </location>
</feature>
<feature type="transmembrane region" description="Helical" evidence="2">
    <location>
        <begin position="179"/>
        <end position="197"/>
    </location>
</feature>
<name>A0A1M4V6M6_9FIRM</name>
<keyword evidence="2" id="KW-1133">Transmembrane helix</keyword>
<dbReference type="STRING" id="1123404.SAMN02745784_01376"/>
<dbReference type="AlphaFoldDB" id="A0A1M4V6M6"/>